<feature type="domain" description="GGDEF" evidence="6">
    <location>
        <begin position="556"/>
        <end position="689"/>
    </location>
</feature>
<feature type="domain" description="EAL" evidence="5">
    <location>
        <begin position="700"/>
        <end position="951"/>
    </location>
</feature>
<evidence type="ECO:0000313" key="7">
    <source>
        <dbReference type="EMBL" id="TDY03686.1"/>
    </source>
</evidence>
<dbReference type="RefSeq" id="WP_134080276.1">
    <property type="nucleotide sequence ID" value="NZ_SOQX01000001.1"/>
</dbReference>
<dbReference type="InterPro" id="IPR001633">
    <property type="entry name" value="EAL_dom"/>
</dbReference>
<dbReference type="Pfam" id="PF00990">
    <property type="entry name" value="GGDEF"/>
    <property type="match status" value="1"/>
</dbReference>
<organism evidence="7 8">
    <name type="scientific">Thiohalophilus thiocyanatoxydans</name>
    <dbReference type="NCBI Taxonomy" id="381308"/>
    <lineage>
        <taxon>Bacteria</taxon>
        <taxon>Pseudomonadati</taxon>
        <taxon>Pseudomonadota</taxon>
        <taxon>Gammaproteobacteria</taxon>
        <taxon>Thiohalomonadales</taxon>
        <taxon>Thiohalophilaceae</taxon>
        <taxon>Thiohalophilus</taxon>
    </lineage>
</organism>
<dbReference type="Pfam" id="PF00989">
    <property type="entry name" value="PAS"/>
    <property type="match status" value="1"/>
</dbReference>
<evidence type="ECO:0000313" key="8">
    <source>
        <dbReference type="Proteomes" id="UP000294914"/>
    </source>
</evidence>
<evidence type="ECO:0000256" key="2">
    <source>
        <dbReference type="SAM" id="Phobius"/>
    </source>
</evidence>
<sequence>MEEQALRRIHQRLLVVITASFALTPIIGYSTAWFFTMVQADQLISARATLLLSVTTLVLPLALCFYFHRYFRPLREWQLRQHEHAILPESLDQQLKNFSDHYWLFFLLYALLAPTLQHWLGLYPAEQSAFASLSQFILLQLVIAILVGMPGYLYALALIGRLVEHSGFQQVHVRLQTRMLLMGGYIPLLTGTILLKYYWWRTQYLTGEVILIWAALGLFAFALTILSIRSLKQSLQPVQDLISGSGATNYDDMARRLRPRSTDETGYIIQMLGRLFRRLGDQESHVHAIVDHAAEGIIVVNDQHTIETFNPAAEKLFGFNSQEIRGKPLDWLLPDFILPRDEATLPCEELEVEGRHRHGHAIPMSIRISLMHNDGQLYYTCLLADISARKAAEQMRLDAETRYRNLVETAHDLVWTMDLEGRWTYLNDAVSRIYGYQASEMLFRHYHEFQAPESEQRDKMALARIMEGQELLHHETVHLDKDGQRRYISFNAKPQWSEEGEVVSIMGTARDISAQKAFEQELAYQAQHDMLTGLYNRNYFQRELERTLGRIYRSSASCALLYLDLDQFKYINDTLGHAAGDRLLLECSEMLQEHTREADLLARFGGDEFTLLLDDVDPPTAAGVAENIRLLFENYRFMDAGKTFNITGSIGIAMLTHHSLSGDEVLSHADLACNIAKSHGRNCLHLYDPGDKQRDGMAEDMGWASRVRDAFENNHFKLAFQPIVDIQSGLSEDYEVLLRMSLEDGEVILPGGFLPAAERFGLINQVDRWTVRCAMEYLAKLHQKNNGIHFAINLSGRAFEDRELLPLINSLLRETGLRPGALTFEITESAAISNLGEATRFIYQLKDIGCQFALDDFGTGFSSFAYLKHLPVDKLKIDGSFVKGLAGSEIDQAMVRSMNQIAHALGKQTIAEFVEDKTTLALLSEFGVDYAQGHYLGKPRTSIPRQAILSA</sequence>
<name>A0A4R8IRX7_9GAMM</name>
<dbReference type="InterPro" id="IPR013767">
    <property type="entry name" value="PAS_fold"/>
</dbReference>
<dbReference type="SUPFAM" id="SSF55785">
    <property type="entry name" value="PYP-like sensor domain (PAS domain)"/>
    <property type="match status" value="2"/>
</dbReference>
<proteinExistence type="predicted"/>
<reference evidence="7 8" key="1">
    <citation type="submission" date="2019-03" db="EMBL/GenBank/DDBJ databases">
        <title>Genomic Encyclopedia of Type Strains, Phase IV (KMG-IV): sequencing the most valuable type-strain genomes for metagenomic binning, comparative biology and taxonomic classification.</title>
        <authorList>
            <person name="Goeker M."/>
        </authorList>
    </citation>
    <scope>NUCLEOTIDE SEQUENCE [LARGE SCALE GENOMIC DNA]</scope>
    <source>
        <strain evidence="7 8">DSM 16326</strain>
    </source>
</reference>
<dbReference type="Pfam" id="PF00563">
    <property type="entry name" value="EAL"/>
    <property type="match status" value="1"/>
</dbReference>
<dbReference type="PROSITE" id="PS50113">
    <property type="entry name" value="PAC"/>
    <property type="match status" value="1"/>
</dbReference>
<dbReference type="NCBIfam" id="TIGR00254">
    <property type="entry name" value="GGDEF"/>
    <property type="match status" value="1"/>
</dbReference>
<dbReference type="InterPro" id="IPR029787">
    <property type="entry name" value="Nucleotide_cyclase"/>
</dbReference>
<dbReference type="InterPro" id="IPR000160">
    <property type="entry name" value="GGDEF_dom"/>
</dbReference>
<protein>
    <submittedName>
        <fullName evidence="7">PAS domain S-box-containing protein/diguanylate cyclase (GGDEF)-like protein</fullName>
    </submittedName>
</protein>
<comment type="cofactor">
    <cofactor evidence="1">
        <name>Mg(2+)</name>
        <dbReference type="ChEBI" id="CHEBI:18420"/>
    </cofactor>
</comment>
<evidence type="ECO:0000259" key="5">
    <source>
        <dbReference type="PROSITE" id="PS50883"/>
    </source>
</evidence>
<feature type="domain" description="PAS" evidence="3">
    <location>
        <begin position="399"/>
        <end position="469"/>
    </location>
</feature>
<dbReference type="PANTHER" id="PTHR44757:SF4">
    <property type="entry name" value="DIGUANYLATE CYCLASE DGCE-RELATED"/>
    <property type="match status" value="1"/>
</dbReference>
<accession>A0A4R8IRX7</accession>
<dbReference type="SUPFAM" id="SSF55073">
    <property type="entry name" value="Nucleotide cyclase"/>
    <property type="match status" value="1"/>
</dbReference>
<gene>
    <name evidence="7" type="ORF">EDC23_0055</name>
</gene>
<dbReference type="EMBL" id="SOQX01000001">
    <property type="protein sequence ID" value="TDY03686.1"/>
    <property type="molecule type" value="Genomic_DNA"/>
</dbReference>
<feature type="domain" description="PAS" evidence="3">
    <location>
        <begin position="282"/>
        <end position="345"/>
    </location>
</feature>
<dbReference type="FunFam" id="3.30.70.270:FF:000001">
    <property type="entry name" value="Diguanylate cyclase domain protein"/>
    <property type="match status" value="1"/>
</dbReference>
<feature type="transmembrane region" description="Helical" evidence="2">
    <location>
        <begin position="48"/>
        <end position="67"/>
    </location>
</feature>
<dbReference type="InterPro" id="IPR035965">
    <property type="entry name" value="PAS-like_dom_sf"/>
</dbReference>
<dbReference type="OrthoDB" id="9787514at2"/>
<evidence type="ECO:0000259" key="4">
    <source>
        <dbReference type="PROSITE" id="PS50113"/>
    </source>
</evidence>
<dbReference type="InterPro" id="IPR000700">
    <property type="entry name" value="PAS-assoc_C"/>
</dbReference>
<dbReference type="PROSITE" id="PS50883">
    <property type="entry name" value="EAL"/>
    <property type="match status" value="1"/>
</dbReference>
<dbReference type="InterPro" id="IPR035919">
    <property type="entry name" value="EAL_sf"/>
</dbReference>
<dbReference type="AlphaFoldDB" id="A0A4R8IRX7"/>
<dbReference type="SMART" id="SM00091">
    <property type="entry name" value="PAS"/>
    <property type="match status" value="2"/>
</dbReference>
<dbReference type="CDD" id="cd00130">
    <property type="entry name" value="PAS"/>
    <property type="match status" value="2"/>
</dbReference>
<dbReference type="InterPro" id="IPR043128">
    <property type="entry name" value="Rev_trsase/Diguanyl_cyclase"/>
</dbReference>
<feature type="transmembrane region" description="Helical" evidence="2">
    <location>
        <begin position="12"/>
        <end position="36"/>
    </location>
</feature>
<dbReference type="CDD" id="cd01949">
    <property type="entry name" value="GGDEF"/>
    <property type="match status" value="1"/>
</dbReference>
<dbReference type="SUPFAM" id="SSF141868">
    <property type="entry name" value="EAL domain-like"/>
    <property type="match status" value="1"/>
</dbReference>
<dbReference type="InterPro" id="IPR000014">
    <property type="entry name" value="PAS"/>
</dbReference>
<dbReference type="SMART" id="SM00086">
    <property type="entry name" value="PAC"/>
    <property type="match status" value="2"/>
</dbReference>
<dbReference type="Pfam" id="PF13426">
    <property type="entry name" value="PAS_9"/>
    <property type="match status" value="1"/>
</dbReference>
<dbReference type="GO" id="GO:0003824">
    <property type="term" value="F:catalytic activity"/>
    <property type="evidence" value="ECO:0007669"/>
    <property type="project" value="UniProtKB-ARBA"/>
</dbReference>
<dbReference type="Proteomes" id="UP000294914">
    <property type="component" value="Unassembled WGS sequence"/>
</dbReference>
<feature type="transmembrane region" description="Helical" evidence="2">
    <location>
        <begin position="102"/>
        <end position="125"/>
    </location>
</feature>
<dbReference type="NCBIfam" id="TIGR00229">
    <property type="entry name" value="sensory_box"/>
    <property type="match status" value="2"/>
</dbReference>
<dbReference type="InterPro" id="IPR052155">
    <property type="entry name" value="Biofilm_reg_signaling"/>
</dbReference>
<keyword evidence="8" id="KW-1185">Reference proteome</keyword>
<dbReference type="Gene3D" id="3.30.70.270">
    <property type="match status" value="1"/>
</dbReference>
<dbReference type="GO" id="GO:0006355">
    <property type="term" value="P:regulation of DNA-templated transcription"/>
    <property type="evidence" value="ECO:0007669"/>
    <property type="project" value="InterPro"/>
</dbReference>
<evidence type="ECO:0000259" key="6">
    <source>
        <dbReference type="PROSITE" id="PS50887"/>
    </source>
</evidence>
<keyword evidence="2" id="KW-0472">Membrane</keyword>
<keyword evidence="2" id="KW-1133">Transmembrane helix</keyword>
<dbReference type="InterPro" id="IPR001610">
    <property type="entry name" value="PAC"/>
</dbReference>
<keyword evidence="2" id="KW-0812">Transmembrane</keyword>
<feature type="transmembrane region" description="Helical" evidence="2">
    <location>
        <begin position="210"/>
        <end position="228"/>
    </location>
</feature>
<evidence type="ECO:0000259" key="3">
    <source>
        <dbReference type="PROSITE" id="PS50112"/>
    </source>
</evidence>
<dbReference type="Gene3D" id="3.30.450.20">
    <property type="entry name" value="PAS domain"/>
    <property type="match status" value="2"/>
</dbReference>
<dbReference type="CDD" id="cd01948">
    <property type="entry name" value="EAL"/>
    <property type="match status" value="1"/>
</dbReference>
<dbReference type="Gene3D" id="3.20.20.450">
    <property type="entry name" value="EAL domain"/>
    <property type="match status" value="1"/>
</dbReference>
<dbReference type="PROSITE" id="PS50112">
    <property type="entry name" value="PAS"/>
    <property type="match status" value="2"/>
</dbReference>
<dbReference type="PROSITE" id="PS50887">
    <property type="entry name" value="GGDEF"/>
    <property type="match status" value="1"/>
</dbReference>
<feature type="transmembrane region" description="Helical" evidence="2">
    <location>
        <begin position="137"/>
        <end position="159"/>
    </location>
</feature>
<feature type="domain" description="PAC" evidence="4">
    <location>
        <begin position="472"/>
        <end position="524"/>
    </location>
</feature>
<dbReference type="PANTHER" id="PTHR44757">
    <property type="entry name" value="DIGUANYLATE CYCLASE DGCP"/>
    <property type="match status" value="1"/>
</dbReference>
<evidence type="ECO:0000256" key="1">
    <source>
        <dbReference type="ARBA" id="ARBA00001946"/>
    </source>
</evidence>
<comment type="caution">
    <text evidence="7">The sequence shown here is derived from an EMBL/GenBank/DDBJ whole genome shotgun (WGS) entry which is preliminary data.</text>
</comment>
<dbReference type="SMART" id="SM00052">
    <property type="entry name" value="EAL"/>
    <property type="match status" value="1"/>
</dbReference>
<dbReference type="SMART" id="SM00267">
    <property type="entry name" value="GGDEF"/>
    <property type="match status" value="1"/>
</dbReference>